<comment type="caution">
    <text evidence="2">The sequence shown here is derived from an EMBL/GenBank/DDBJ whole genome shotgun (WGS) entry which is preliminary data.</text>
</comment>
<evidence type="ECO:0000313" key="2">
    <source>
        <dbReference type="EMBL" id="GMR34795.1"/>
    </source>
</evidence>
<evidence type="ECO:0000256" key="1">
    <source>
        <dbReference type="SAM" id="MobiDB-lite"/>
    </source>
</evidence>
<dbReference type="EMBL" id="BTRK01000002">
    <property type="protein sequence ID" value="GMR34795.1"/>
    <property type="molecule type" value="Genomic_DNA"/>
</dbReference>
<reference evidence="3" key="1">
    <citation type="submission" date="2022-10" db="EMBL/GenBank/DDBJ databases">
        <title>Genome assembly of Pristionchus species.</title>
        <authorList>
            <person name="Yoshida K."/>
            <person name="Sommer R.J."/>
        </authorList>
    </citation>
    <scope>NUCLEOTIDE SEQUENCE [LARGE SCALE GENOMIC DNA]</scope>
    <source>
        <strain evidence="3">RS5460</strain>
    </source>
</reference>
<proteinExistence type="predicted"/>
<gene>
    <name evidence="2" type="ORF">PMAYCL1PPCAC_04990</name>
</gene>
<dbReference type="AlphaFoldDB" id="A0AAN4ZBQ9"/>
<protein>
    <submittedName>
        <fullName evidence="2">Uncharacterized protein</fullName>
    </submittedName>
</protein>
<feature type="region of interest" description="Disordered" evidence="1">
    <location>
        <begin position="1"/>
        <end position="21"/>
    </location>
</feature>
<sequence>KEEPLDDFPTISSGNEHALSDNRAIETSGMEYVPLFKLQPPNEIKKESMRIKDKLADNFADLKQEEAVADIYCPSTGTSRPIT</sequence>
<accession>A0AAN4ZBQ9</accession>
<name>A0AAN4ZBQ9_9BILA</name>
<organism evidence="2 3">
    <name type="scientific">Pristionchus mayeri</name>
    <dbReference type="NCBI Taxonomy" id="1317129"/>
    <lineage>
        <taxon>Eukaryota</taxon>
        <taxon>Metazoa</taxon>
        <taxon>Ecdysozoa</taxon>
        <taxon>Nematoda</taxon>
        <taxon>Chromadorea</taxon>
        <taxon>Rhabditida</taxon>
        <taxon>Rhabditina</taxon>
        <taxon>Diplogasteromorpha</taxon>
        <taxon>Diplogasteroidea</taxon>
        <taxon>Neodiplogasteridae</taxon>
        <taxon>Pristionchus</taxon>
    </lineage>
</organism>
<dbReference type="Proteomes" id="UP001328107">
    <property type="component" value="Unassembled WGS sequence"/>
</dbReference>
<feature type="non-terminal residue" evidence="2">
    <location>
        <position position="1"/>
    </location>
</feature>
<evidence type="ECO:0000313" key="3">
    <source>
        <dbReference type="Proteomes" id="UP001328107"/>
    </source>
</evidence>
<keyword evidence="3" id="KW-1185">Reference proteome</keyword>